<comment type="subcellular location">
    <subcellularLocation>
        <location evidence="1">Virion</location>
    </subcellularLocation>
</comment>
<dbReference type="STRING" id="29170.A0A368GTA2"/>
<gene>
    <name evidence="8" type="ORF">ANCCAN_06282</name>
</gene>
<dbReference type="Proteomes" id="UP000252519">
    <property type="component" value="Unassembled WGS sequence"/>
</dbReference>
<evidence type="ECO:0000313" key="8">
    <source>
        <dbReference type="EMBL" id="RCN47616.1"/>
    </source>
</evidence>
<evidence type="ECO:0000256" key="4">
    <source>
        <dbReference type="ARBA" id="ARBA00023157"/>
    </source>
</evidence>
<comment type="caution">
    <text evidence="8">The sequence shown here is derived from an EMBL/GenBank/DDBJ whole genome shotgun (WGS) entry which is preliminary data.</text>
</comment>
<dbReference type="PANTHER" id="PTHR45785:SF2">
    <property type="entry name" value="COMPLEMENT FACTOR H-RELATED"/>
    <property type="match status" value="1"/>
</dbReference>
<dbReference type="Pfam" id="PF00084">
    <property type="entry name" value="Sushi"/>
    <property type="match status" value="1"/>
</dbReference>
<evidence type="ECO:0000256" key="1">
    <source>
        <dbReference type="ARBA" id="ARBA00004328"/>
    </source>
</evidence>
<keyword evidence="4 5" id="KW-1015">Disulfide bond</keyword>
<dbReference type="EMBL" id="JOJR01000059">
    <property type="protein sequence ID" value="RCN47616.1"/>
    <property type="molecule type" value="Genomic_DNA"/>
</dbReference>
<dbReference type="OrthoDB" id="6480633at2759"/>
<dbReference type="PROSITE" id="PS50923">
    <property type="entry name" value="SUSHI"/>
    <property type="match status" value="2"/>
</dbReference>
<evidence type="ECO:0000256" key="5">
    <source>
        <dbReference type="PROSITE-ProRule" id="PRU00302"/>
    </source>
</evidence>
<feature type="domain" description="Sushi" evidence="7">
    <location>
        <begin position="109"/>
        <end position="172"/>
    </location>
</feature>
<protein>
    <submittedName>
        <fullName evidence="8">Sushi domain protein</fullName>
    </submittedName>
</protein>
<dbReference type="InterPro" id="IPR000436">
    <property type="entry name" value="Sushi_SCR_CCP_dom"/>
</dbReference>
<keyword evidence="3 6" id="KW-0732">Signal</keyword>
<proteinExistence type="predicted"/>
<feature type="disulfide bond" evidence="5">
    <location>
        <begin position="143"/>
        <end position="170"/>
    </location>
</feature>
<feature type="chain" id="PRO_5016959633" evidence="6">
    <location>
        <begin position="21"/>
        <end position="221"/>
    </location>
</feature>
<dbReference type="SMART" id="SM00032">
    <property type="entry name" value="CCP"/>
    <property type="match status" value="2"/>
</dbReference>
<evidence type="ECO:0000259" key="7">
    <source>
        <dbReference type="PROSITE" id="PS50923"/>
    </source>
</evidence>
<name>A0A368GTA2_ANCCA</name>
<evidence type="ECO:0000313" key="9">
    <source>
        <dbReference type="Proteomes" id="UP000252519"/>
    </source>
</evidence>
<accession>A0A368GTA2</accession>
<dbReference type="CDD" id="cd00033">
    <property type="entry name" value="CCP"/>
    <property type="match status" value="2"/>
</dbReference>
<comment type="caution">
    <text evidence="5">Lacks conserved residue(s) required for the propagation of feature annotation.</text>
</comment>
<reference evidence="8 9" key="1">
    <citation type="submission" date="2014-10" db="EMBL/GenBank/DDBJ databases">
        <title>Draft genome of the hookworm Ancylostoma caninum.</title>
        <authorList>
            <person name="Mitreva M."/>
        </authorList>
    </citation>
    <scope>NUCLEOTIDE SEQUENCE [LARGE SCALE GENOMIC DNA]</scope>
    <source>
        <strain evidence="8 9">Baltimore</strain>
    </source>
</reference>
<keyword evidence="2 5" id="KW-0768">Sushi</keyword>
<dbReference type="SUPFAM" id="SSF57535">
    <property type="entry name" value="Complement control module/SCR domain"/>
    <property type="match status" value="2"/>
</dbReference>
<organism evidence="8 9">
    <name type="scientific">Ancylostoma caninum</name>
    <name type="common">Dog hookworm</name>
    <dbReference type="NCBI Taxonomy" id="29170"/>
    <lineage>
        <taxon>Eukaryota</taxon>
        <taxon>Metazoa</taxon>
        <taxon>Ecdysozoa</taxon>
        <taxon>Nematoda</taxon>
        <taxon>Chromadorea</taxon>
        <taxon>Rhabditida</taxon>
        <taxon>Rhabditina</taxon>
        <taxon>Rhabditomorpha</taxon>
        <taxon>Strongyloidea</taxon>
        <taxon>Ancylostomatidae</taxon>
        <taxon>Ancylostomatinae</taxon>
        <taxon>Ancylostoma</taxon>
    </lineage>
</organism>
<dbReference type="AlphaFoldDB" id="A0A368GTA2"/>
<dbReference type="InterPro" id="IPR035976">
    <property type="entry name" value="Sushi/SCR/CCP_sf"/>
</dbReference>
<sequence length="221" mass="23921">MKTTPAMLLLLITIFRIAVAADSCRPFANIENGFITYGTTQRPDGRYDDGTVAYLKCYTGYGYFAVVLGYSMSICNDGRWSSELGRCVFYQGSFMTTFPTTSATPSFTGGCPVAGTPPNGTIMYSNGMTFGPVPNGTTAQLKCHDGHNVEGVTSMTCMNGRWNPEQFGACRTNGSYEQGCPDAMPRTNALLHYSGSSMNGRRPLQSTVSVECVNQTVLYGR</sequence>
<evidence type="ECO:0000256" key="6">
    <source>
        <dbReference type="SAM" id="SignalP"/>
    </source>
</evidence>
<feature type="domain" description="Sushi" evidence="7">
    <location>
        <begin position="22"/>
        <end position="89"/>
    </location>
</feature>
<dbReference type="Gene3D" id="2.10.70.10">
    <property type="entry name" value="Complement Module, domain 1"/>
    <property type="match status" value="2"/>
</dbReference>
<evidence type="ECO:0000256" key="2">
    <source>
        <dbReference type="ARBA" id="ARBA00022659"/>
    </source>
</evidence>
<evidence type="ECO:0000256" key="3">
    <source>
        <dbReference type="ARBA" id="ARBA00022729"/>
    </source>
</evidence>
<feature type="signal peptide" evidence="6">
    <location>
        <begin position="1"/>
        <end position="20"/>
    </location>
</feature>
<keyword evidence="9" id="KW-1185">Reference proteome</keyword>
<dbReference type="PANTHER" id="PTHR45785">
    <property type="entry name" value="COMPLEMENT FACTOR H-RELATED"/>
    <property type="match status" value="1"/>
</dbReference>
<dbReference type="InterPro" id="IPR051503">
    <property type="entry name" value="ComplSys_Reg/VirEntry_Med"/>
</dbReference>